<evidence type="ECO:0000313" key="3">
    <source>
        <dbReference type="Proteomes" id="UP001524587"/>
    </source>
</evidence>
<dbReference type="Proteomes" id="UP001524587">
    <property type="component" value="Unassembled WGS sequence"/>
</dbReference>
<dbReference type="EMBL" id="JAMSKV010000005">
    <property type="protein sequence ID" value="MCQ8278344.1"/>
    <property type="molecule type" value="Genomic_DNA"/>
</dbReference>
<name>A0ABT1W629_9PROT</name>
<gene>
    <name evidence="2" type="ORF">NFI95_07755</name>
</gene>
<protein>
    <submittedName>
        <fullName evidence="2">Uncharacterized protein</fullName>
    </submittedName>
</protein>
<feature type="compositionally biased region" description="Basic and acidic residues" evidence="1">
    <location>
        <begin position="1"/>
        <end position="11"/>
    </location>
</feature>
<accession>A0ABT1W629</accession>
<evidence type="ECO:0000313" key="2">
    <source>
        <dbReference type="EMBL" id="MCQ8278344.1"/>
    </source>
</evidence>
<reference evidence="2 3" key="1">
    <citation type="submission" date="2022-06" db="EMBL/GenBank/DDBJ databases">
        <title>Endosaccharibacter gen. nov., sp. nov., endophytic bacteria isolated from sugarcane.</title>
        <authorList>
            <person name="Pitiwittayakul N."/>
            <person name="Yukphan P."/>
            <person name="Charoenyingcharoen P."/>
            <person name="Tanasupawat S."/>
        </authorList>
    </citation>
    <scope>NUCLEOTIDE SEQUENCE [LARGE SCALE GENOMIC DNA]</scope>
    <source>
        <strain evidence="2 3">KSS8</strain>
    </source>
</reference>
<dbReference type="RefSeq" id="WP_422863817.1">
    <property type="nucleotide sequence ID" value="NZ_JAMSKV010000005.1"/>
</dbReference>
<keyword evidence="3" id="KW-1185">Reference proteome</keyword>
<sequence>MERDQTDEQGRQGDAGPTERSFSPVSATVSFWSQYAIEARSVFAAMIAIHIGRFLFIEPPATVFRILGIGASFITRRRIRTCRLFRL</sequence>
<organism evidence="2 3">
    <name type="scientific">Endosaccharibacter trunci</name>
    <dbReference type="NCBI Taxonomy" id="2812733"/>
    <lineage>
        <taxon>Bacteria</taxon>
        <taxon>Pseudomonadati</taxon>
        <taxon>Pseudomonadota</taxon>
        <taxon>Alphaproteobacteria</taxon>
        <taxon>Acetobacterales</taxon>
        <taxon>Acetobacteraceae</taxon>
        <taxon>Endosaccharibacter</taxon>
    </lineage>
</organism>
<evidence type="ECO:0000256" key="1">
    <source>
        <dbReference type="SAM" id="MobiDB-lite"/>
    </source>
</evidence>
<feature type="region of interest" description="Disordered" evidence="1">
    <location>
        <begin position="1"/>
        <end position="24"/>
    </location>
</feature>
<proteinExistence type="predicted"/>
<comment type="caution">
    <text evidence="2">The sequence shown here is derived from an EMBL/GenBank/DDBJ whole genome shotgun (WGS) entry which is preliminary data.</text>
</comment>